<feature type="domain" description="C2H2-type" evidence="2">
    <location>
        <begin position="9"/>
        <end position="30"/>
    </location>
</feature>
<dbReference type="GO" id="GO:0008270">
    <property type="term" value="F:zinc ion binding"/>
    <property type="evidence" value="ECO:0007669"/>
    <property type="project" value="UniProtKB-KW"/>
</dbReference>
<keyword evidence="1" id="KW-0863">Zinc-finger</keyword>
<dbReference type="GeneID" id="87940657"/>
<dbReference type="EMBL" id="CP137307">
    <property type="protein sequence ID" value="WQF79140.1"/>
    <property type="molecule type" value="Genomic_DNA"/>
</dbReference>
<proteinExistence type="predicted"/>
<dbReference type="KEGG" id="cdet:87940657"/>
<keyword evidence="1" id="KW-0479">Metal-binding</keyword>
<dbReference type="PROSITE" id="PS50157">
    <property type="entry name" value="ZINC_FINGER_C2H2_2"/>
    <property type="match status" value="1"/>
</dbReference>
<gene>
    <name evidence="3" type="ORF">CDEST_04154</name>
</gene>
<dbReference type="InterPro" id="IPR013087">
    <property type="entry name" value="Znf_C2H2_type"/>
</dbReference>
<evidence type="ECO:0000259" key="2">
    <source>
        <dbReference type="PROSITE" id="PS50157"/>
    </source>
</evidence>
<dbReference type="Proteomes" id="UP001322277">
    <property type="component" value="Chromosome 3"/>
</dbReference>
<keyword evidence="4" id="KW-1185">Reference proteome</keyword>
<organism evidence="3 4">
    <name type="scientific">Colletotrichum destructivum</name>
    <dbReference type="NCBI Taxonomy" id="34406"/>
    <lineage>
        <taxon>Eukaryota</taxon>
        <taxon>Fungi</taxon>
        <taxon>Dikarya</taxon>
        <taxon>Ascomycota</taxon>
        <taxon>Pezizomycotina</taxon>
        <taxon>Sordariomycetes</taxon>
        <taxon>Hypocreomycetidae</taxon>
        <taxon>Glomerellales</taxon>
        <taxon>Glomerellaceae</taxon>
        <taxon>Colletotrichum</taxon>
        <taxon>Colletotrichum destructivum species complex</taxon>
    </lineage>
</organism>
<sequence length="79" mass="9165">MSDSSVDRHTCATCGKQYQRSAHLRRHESTRECNGGFQLLFVSQPTLSYFSCKFNFFVHLRRKMCIQSTKITVVSPNFI</sequence>
<name>A0AAX4I830_9PEZI</name>
<protein>
    <submittedName>
        <fullName evidence="3">Zinc finger C2H2-type</fullName>
    </submittedName>
</protein>
<reference evidence="4" key="1">
    <citation type="journal article" date="2023" name="bioRxiv">
        <title>Complete genome of the Medicago anthracnose fungus, Colletotrichum destructivum, reveals a mini-chromosome-like region within a core chromosome.</title>
        <authorList>
            <person name="Lapalu N."/>
            <person name="Simon A."/>
            <person name="Lu A."/>
            <person name="Plaumann P.-L."/>
            <person name="Amselem J."/>
            <person name="Pigne S."/>
            <person name="Auger A."/>
            <person name="Koch C."/>
            <person name="Dallery J.-F."/>
            <person name="O'Connell R.J."/>
        </authorList>
    </citation>
    <scope>NUCLEOTIDE SEQUENCE [LARGE SCALE GENOMIC DNA]</scope>
    <source>
        <strain evidence="4">CBS 520.97</strain>
    </source>
</reference>
<keyword evidence="1" id="KW-0862">Zinc</keyword>
<accession>A0AAX4I830</accession>
<evidence type="ECO:0000313" key="4">
    <source>
        <dbReference type="Proteomes" id="UP001322277"/>
    </source>
</evidence>
<dbReference type="RefSeq" id="XP_062776364.1">
    <property type="nucleotide sequence ID" value="XM_062920313.1"/>
</dbReference>
<evidence type="ECO:0000313" key="3">
    <source>
        <dbReference type="EMBL" id="WQF79140.1"/>
    </source>
</evidence>
<evidence type="ECO:0000256" key="1">
    <source>
        <dbReference type="PROSITE-ProRule" id="PRU00042"/>
    </source>
</evidence>
<dbReference type="AlphaFoldDB" id="A0AAX4I830"/>